<dbReference type="SUPFAM" id="SSF53335">
    <property type="entry name" value="S-adenosyl-L-methionine-dependent methyltransferases"/>
    <property type="match status" value="1"/>
</dbReference>
<dbReference type="PANTHER" id="PTHR38451">
    <property type="entry name" value="TRNA (ADENINE(22)-N(1))-METHYLTRANSFERASE"/>
    <property type="match status" value="1"/>
</dbReference>
<organism evidence="1 2">
    <name type="scientific">Paenibacillus forsythiae</name>
    <dbReference type="NCBI Taxonomy" id="365616"/>
    <lineage>
        <taxon>Bacteria</taxon>
        <taxon>Bacillati</taxon>
        <taxon>Bacillota</taxon>
        <taxon>Bacilli</taxon>
        <taxon>Bacillales</taxon>
        <taxon>Paenibacillaceae</taxon>
        <taxon>Paenibacillus</taxon>
    </lineage>
</organism>
<sequence>MNNVKLSRRLGLLLEQIPHGSKLADIGSDHALLPLAAVQTGRAVSAIAGEVNPGPYRAAERAVQDAGLRGLISVRRGDGLAVLRQEEADCITIAGMGGALIASILNRGRAEGKLAGVRTLLLQPNVGEDILRRWLLDNGWVLTAEALLEEDGKRYEVLSAVPEDLEAGITNESLYAAAAQAGGERPYGMETLLIMGPWLIRQRGPVFAAKWQEEVSKLERILESLSRSELESAGSKRAEIKAQIREITEVLACLPKDKL</sequence>
<evidence type="ECO:0000313" key="2">
    <source>
        <dbReference type="Proteomes" id="UP001248709"/>
    </source>
</evidence>
<dbReference type="PANTHER" id="PTHR38451:SF1">
    <property type="entry name" value="TRNA (ADENINE(22)-N(1))-METHYLTRANSFERASE"/>
    <property type="match status" value="1"/>
</dbReference>
<dbReference type="Proteomes" id="UP001248709">
    <property type="component" value="Unassembled WGS sequence"/>
</dbReference>
<dbReference type="InterPro" id="IPR006901">
    <property type="entry name" value="TrmK"/>
</dbReference>
<dbReference type="EMBL" id="JAUSUY010000007">
    <property type="protein sequence ID" value="MDT3426544.1"/>
    <property type="molecule type" value="Genomic_DNA"/>
</dbReference>
<reference evidence="1 2" key="1">
    <citation type="submission" date="2023-07" db="EMBL/GenBank/DDBJ databases">
        <title>Genomic Encyclopedia of Type Strains, Phase IV (KMG-IV): sequencing the most valuable type-strain genomes for metagenomic binning, comparative biology and taxonomic classification.</title>
        <authorList>
            <person name="Goeker M."/>
        </authorList>
    </citation>
    <scope>NUCLEOTIDE SEQUENCE [LARGE SCALE GENOMIC DNA]</scope>
    <source>
        <strain evidence="1 2">T98</strain>
    </source>
</reference>
<dbReference type="PIRSF" id="PIRSF018637">
    <property type="entry name" value="TrmK"/>
    <property type="match status" value="1"/>
</dbReference>
<dbReference type="Gene3D" id="1.10.287.1890">
    <property type="match status" value="1"/>
</dbReference>
<dbReference type="GO" id="GO:0160105">
    <property type="term" value="F:tRNA (adenine(22)-N1)-methyltransferase activity"/>
    <property type="evidence" value="ECO:0007669"/>
    <property type="project" value="UniProtKB-EC"/>
</dbReference>
<protein>
    <submittedName>
        <fullName evidence="1">tRNA (Adenine22-N1)-methyltransferase</fullName>
        <ecNumber evidence="1">2.1.1.217</ecNumber>
    </submittedName>
</protein>
<gene>
    <name evidence="1" type="ORF">J2Z22_002070</name>
</gene>
<dbReference type="EC" id="2.1.1.217" evidence="1"/>
<proteinExistence type="predicted"/>
<dbReference type="Pfam" id="PF04816">
    <property type="entry name" value="TrmK"/>
    <property type="match status" value="1"/>
</dbReference>
<dbReference type="GO" id="GO:0032259">
    <property type="term" value="P:methylation"/>
    <property type="evidence" value="ECO:0007669"/>
    <property type="project" value="UniProtKB-KW"/>
</dbReference>
<comment type="caution">
    <text evidence="1">The sequence shown here is derived from an EMBL/GenBank/DDBJ whole genome shotgun (WGS) entry which is preliminary data.</text>
</comment>
<dbReference type="Gene3D" id="3.40.50.150">
    <property type="entry name" value="Vaccinia Virus protein VP39"/>
    <property type="match status" value="1"/>
</dbReference>
<keyword evidence="1" id="KW-0489">Methyltransferase</keyword>
<keyword evidence="1" id="KW-0808">Transferase</keyword>
<name>A0ABU3H6X5_9BACL</name>
<evidence type="ECO:0000313" key="1">
    <source>
        <dbReference type="EMBL" id="MDT3426544.1"/>
    </source>
</evidence>
<accession>A0ABU3H6X5</accession>
<keyword evidence="2" id="KW-1185">Reference proteome</keyword>
<dbReference type="InterPro" id="IPR029063">
    <property type="entry name" value="SAM-dependent_MTases_sf"/>
</dbReference>
<dbReference type="RefSeq" id="WP_312001007.1">
    <property type="nucleotide sequence ID" value="NZ_JAUSUY010000007.1"/>
</dbReference>